<keyword evidence="3 5" id="KW-1133">Transmembrane helix</keyword>
<sequence>MKFQQLEKPATILLILISVGALAIKPAIEISPTPLGGAFVDQLLNMISYLILSILIIYYWKGFAYVGSKNIFQFFLLVVILFSALWSADMASSLTYIRGLIRIYLLAIYLAMRYTLQEQMRFSAFTLGITAVLSIIFPLIPSFGGIHVTPELAGMWSGIFGHKNELGYMMAWCAGISLHLALSESRHRWLRLVIVGFSICLIILSRSTTSLMIVVTMISLLPLYKLSKNNNYKLQIITISFVLILLISTSILILGNAENIVGASGKDLTFSGRTDLWEPVLNKILERPWYGYGYAGFWDSPSASNIRLTHEWASNSHNGFLEIILDLGIGGFLIFAIGFIRFFIMALNRVIFVAKKPEDYWPMQMLVIIIILNISEARLLVPSWNWLMYLTTSLSLTMEHHRLKHQASSSLDITPT</sequence>
<organism evidence="7 8">
    <name type="scientific">Mastigocoleus testarum BC008</name>
    <dbReference type="NCBI Taxonomy" id="371196"/>
    <lineage>
        <taxon>Bacteria</taxon>
        <taxon>Bacillati</taxon>
        <taxon>Cyanobacteriota</taxon>
        <taxon>Cyanophyceae</taxon>
        <taxon>Nostocales</taxon>
        <taxon>Hapalosiphonaceae</taxon>
        <taxon>Mastigocoleus</taxon>
    </lineage>
</organism>
<protein>
    <submittedName>
        <fullName evidence="7">Polymerase</fullName>
    </submittedName>
</protein>
<dbReference type="OrthoDB" id="4391260at2"/>
<evidence type="ECO:0000313" key="8">
    <source>
        <dbReference type="Proteomes" id="UP000053372"/>
    </source>
</evidence>
<keyword evidence="4 5" id="KW-0472">Membrane</keyword>
<evidence type="ECO:0000256" key="5">
    <source>
        <dbReference type="SAM" id="Phobius"/>
    </source>
</evidence>
<feature type="domain" description="O-antigen ligase-related" evidence="6">
    <location>
        <begin position="195"/>
        <end position="336"/>
    </location>
</feature>
<name>A0A0V7ZKN3_9CYAN</name>
<comment type="caution">
    <text evidence="7">The sequence shown here is derived from an EMBL/GenBank/DDBJ whole genome shotgun (WGS) entry which is preliminary data.</text>
</comment>
<dbReference type="Pfam" id="PF04932">
    <property type="entry name" value="Wzy_C"/>
    <property type="match status" value="1"/>
</dbReference>
<feature type="transmembrane region" description="Helical" evidence="5">
    <location>
        <begin position="365"/>
        <end position="387"/>
    </location>
</feature>
<proteinExistence type="predicted"/>
<feature type="transmembrane region" description="Helical" evidence="5">
    <location>
        <begin position="124"/>
        <end position="146"/>
    </location>
</feature>
<gene>
    <name evidence="7" type="ORF">BC008_20315</name>
</gene>
<feature type="transmembrane region" description="Helical" evidence="5">
    <location>
        <begin position="94"/>
        <end position="112"/>
    </location>
</feature>
<dbReference type="AlphaFoldDB" id="A0A0V7ZKN3"/>
<dbReference type="PANTHER" id="PTHR37422:SF17">
    <property type="entry name" value="O-ANTIGEN LIGASE"/>
    <property type="match status" value="1"/>
</dbReference>
<evidence type="ECO:0000313" key="7">
    <source>
        <dbReference type="EMBL" id="KST65145.1"/>
    </source>
</evidence>
<feature type="transmembrane region" description="Helical" evidence="5">
    <location>
        <begin position="71"/>
        <end position="88"/>
    </location>
</feature>
<dbReference type="Proteomes" id="UP000053372">
    <property type="component" value="Unassembled WGS sequence"/>
</dbReference>
<dbReference type="PANTHER" id="PTHR37422">
    <property type="entry name" value="TEICHURONIC ACID BIOSYNTHESIS PROTEIN TUAE"/>
    <property type="match status" value="1"/>
</dbReference>
<keyword evidence="2 5" id="KW-0812">Transmembrane</keyword>
<evidence type="ECO:0000256" key="4">
    <source>
        <dbReference type="ARBA" id="ARBA00023136"/>
    </source>
</evidence>
<accession>A0A0V7ZKN3</accession>
<feature type="transmembrane region" description="Helical" evidence="5">
    <location>
        <begin position="166"/>
        <end position="182"/>
    </location>
</feature>
<feature type="transmembrane region" description="Helical" evidence="5">
    <location>
        <begin position="234"/>
        <end position="254"/>
    </location>
</feature>
<dbReference type="GO" id="GO:0016020">
    <property type="term" value="C:membrane"/>
    <property type="evidence" value="ECO:0007669"/>
    <property type="project" value="UniProtKB-SubCell"/>
</dbReference>
<feature type="transmembrane region" description="Helical" evidence="5">
    <location>
        <begin position="39"/>
        <end position="59"/>
    </location>
</feature>
<evidence type="ECO:0000259" key="6">
    <source>
        <dbReference type="Pfam" id="PF04932"/>
    </source>
</evidence>
<reference evidence="7 8" key="1">
    <citation type="journal article" date="2015" name="Genome Announc.">
        <title>Draft Genome of the Euendolithic (true boring) Cyanobacterium Mastigocoleus testarum strain BC008.</title>
        <authorList>
            <person name="Guida B.S."/>
            <person name="Garcia-Pichel F."/>
        </authorList>
    </citation>
    <scope>NUCLEOTIDE SEQUENCE [LARGE SCALE GENOMIC DNA]</scope>
    <source>
        <strain evidence="7 8">BC008</strain>
    </source>
</reference>
<feature type="transmembrane region" description="Helical" evidence="5">
    <location>
        <begin position="189"/>
        <end position="205"/>
    </location>
</feature>
<evidence type="ECO:0000256" key="1">
    <source>
        <dbReference type="ARBA" id="ARBA00004141"/>
    </source>
</evidence>
<dbReference type="RefSeq" id="WP_027844618.1">
    <property type="nucleotide sequence ID" value="NZ_LMTZ01000112.1"/>
</dbReference>
<evidence type="ECO:0000256" key="2">
    <source>
        <dbReference type="ARBA" id="ARBA00022692"/>
    </source>
</evidence>
<keyword evidence="8" id="KW-1185">Reference proteome</keyword>
<evidence type="ECO:0000256" key="3">
    <source>
        <dbReference type="ARBA" id="ARBA00022989"/>
    </source>
</evidence>
<comment type="subcellular location">
    <subcellularLocation>
        <location evidence="1">Membrane</location>
        <topology evidence="1">Multi-pass membrane protein</topology>
    </subcellularLocation>
</comment>
<dbReference type="EMBL" id="LMTZ01000112">
    <property type="protein sequence ID" value="KST65145.1"/>
    <property type="molecule type" value="Genomic_DNA"/>
</dbReference>
<dbReference type="InterPro" id="IPR007016">
    <property type="entry name" value="O-antigen_ligase-rel_domated"/>
</dbReference>
<feature type="transmembrane region" description="Helical" evidence="5">
    <location>
        <begin position="323"/>
        <end position="344"/>
    </location>
</feature>
<dbReference type="InterPro" id="IPR051533">
    <property type="entry name" value="WaaL-like"/>
</dbReference>